<reference evidence="2 3" key="1">
    <citation type="journal article" date="2012" name="J. Bacteriol.">
        <title>Genome sequence of proteorhodopsin-containing sea ice bacterium Glaciecola punicea ACAM 611T.</title>
        <authorList>
            <person name="Qin Q.-L."/>
            <person name="Xie B.-B."/>
            <person name="Shu Y.-L."/>
            <person name="Rong J.-C."/>
            <person name="Zhao D.-L."/>
            <person name="Zhang X.-Y."/>
            <person name="Chen X.-L."/>
            <person name="Zhou B.-C."/>
            <person name="Zhanga Y.-Z."/>
        </authorList>
    </citation>
    <scope>NUCLEOTIDE SEQUENCE [LARGE SCALE GENOMIC DNA]</scope>
    <source>
        <strain evidence="2 3">ACAM 611</strain>
    </source>
</reference>
<feature type="domain" description="Bacterial virulence factor lipase N-terminal" evidence="1">
    <location>
        <begin position="60"/>
        <end position="269"/>
    </location>
</feature>
<gene>
    <name evidence="2" type="ORF">GPUN_1173</name>
</gene>
<evidence type="ECO:0000313" key="3">
    <source>
        <dbReference type="Proteomes" id="UP000053586"/>
    </source>
</evidence>
<dbReference type="SUPFAM" id="SSF53474">
    <property type="entry name" value="alpha/beta-Hydrolases"/>
    <property type="match status" value="1"/>
</dbReference>
<proteinExistence type="predicted"/>
<dbReference type="NCBIfam" id="TIGR03502">
    <property type="entry name" value="lipase_Pla1_cef"/>
    <property type="match status" value="1"/>
</dbReference>
<accession>H5TAH5</accession>
<comment type="caution">
    <text evidence="2">The sequence shown here is derived from an EMBL/GenBank/DDBJ whole genome shotgun (WGS) entry which is preliminary data.</text>
</comment>
<evidence type="ECO:0000259" key="1">
    <source>
        <dbReference type="Pfam" id="PF12262"/>
    </source>
</evidence>
<keyword evidence="3" id="KW-1185">Reference proteome</keyword>
<dbReference type="InterPro" id="IPR025920">
    <property type="entry name" value="Lipase_bact_N"/>
</dbReference>
<protein>
    <recommendedName>
        <fullName evidence="1">Bacterial virulence factor lipase N-terminal domain-containing protein</fullName>
    </recommendedName>
</protein>
<dbReference type="Pfam" id="PF12262">
    <property type="entry name" value="Lipase_bact_N"/>
    <property type="match status" value="1"/>
</dbReference>
<dbReference type="OrthoDB" id="5477453at2"/>
<dbReference type="STRING" id="56804.BAE46_13885"/>
<name>H5TAH5_9ALTE</name>
<reference evidence="2 3" key="2">
    <citation type="journal article" date="2017" name="Antonie Van Leeuwenhoek">
        <title>Rhizobium rhizosphaerae sp. nov., a novel species isolated from rice rhizosphere.</title>
        <authorList>
            <person name="Zhao J.J."/>
            <person name="Zhang J."/>
            <person name="Zhang R.J."/>
            <person name="Zhang C.W."/>
            <person name="Yin H.Q."/>
            <person name="Zhang X.X."/>
        </authorList>
    </citation>
    <scope>NUCLEOTIDE SEQUENCE [LARGE SCALE GENOMIC DNA]</scope>
    <source>
        <strain evidence="2 3">ACAM 611</strain>
    </source>
</reference>
<evidence type="ECO:0000313" key="2">
    <source>
        <dbReference type="EMBL" id="GAB55302.1"/>
    </source>
</evidence>
<dbReference type="eggNOG" id="COG1073">
    <property type="taxonomic scope" value="Bacteria"/>
</dbReference>
<dbReference type="Gene3D" id="3.40.50.1820">
    <property type="entry name" value="alpha/beta hydrolase"/>
    <property type="match status" value="1"/>
</dbReference>
<organism evidence="2 3">
    <name type="scientific">Glaciecola punicea ACAM 611</name>
    <dbReference type="NCBI Taxonomy" id="1121923"/>
    <lineage>
        <taxon>Bacteria</taxon>
        <taxon>Pseudomonadati</taxon>
        <taxon>Pseudomonadota</taxon>
        <taxon>Gammaproteobacteria</taxon>
        <taxon>Alteromonadales</taxon>
        <taxon>Alteromonadaceae</taxon>
        <taxon>Glaciecola</taxon>
    </lineage>
</organism>
<dbReference type="Proteomes" id="UP000053586">
    <property type="component" value="Unassembled WGS sequence"/>
</dbReference>
<sequence>MKKLLVSTCVVTALGLAGCGTETIEDLQAEVTPERPASRVMFDPSNGVLPVPTDLLFALAGQTQDGTLELPAEVASRALNEGVANYAEPGIALGAQDGWSTQAAFAISTAHPDGISLDAGSVATPGSVRIFRGAIGGDLRDPDCTSALPLTGCKIYNELNFGEDFVAQASGNNINIVPLKAFDGATSYYVVLTDGLKASDGQSLQGSTTYDLVRQPSGSLPLASDAQLALQGLINSYESVIVGQGGVAVDSIIYSSTFTTQTTTGIFNTIKGLQIGGFAQAFGAALAGGGDVGAATAAAGKLLPAIVVDASSPKTAFDVVAPLFLGAERFGGLQAVGLGTCGGLLATLNNQDSPLFATATATFSTFGLLCSAQVTKGTIDLPYYLSPTQPLTDSWQAACSNGVALQGIGAANIPTLIANGSLPVGPLNDYCQAASGGNLLDLDVSGLGILDSRHLTRYSPIPRAKGRNVDGSETLNVQISVPDVNLISALAALNPAVTAISKPDAGWPVVILAHGITSSKEAMLAASGTLSLAGFATVAIDQPLHGERGFVLEDGTIVNATNGAGGSTTDYFNLASLLSSRDNNRQGVVDLMGLRLGLNAVVDASGSVDLDVSNVYLAGQSLGAIVGHTAVAMANESLAQVNPALADFDSMYAFKGAGLKVPGGGIAGFLLESGSFGNLVKGSLFAASSTEFQAFLGQFAAENELSVTAAIPGAYAAFSSGFNEQQQASAAALFGQFAYAAQTMLDAGDPNTYASILGAQTTPVYMAEVVGGGTNDDGSTALPDQTIPNFVPPLSGTEALARLIGLQGVSTTSSGSGLVRFIAGSHGSLLSPVPSAPTTVEMQLQLAQFFASAQDGTATIVVTNPAVVRN</sequence>
<dbReference type="InterPro" id="IPR029058">
    <property type="entry name" value="AB_hydrolase_fold"/>
</dbReference>
<dbReference type="RefSeq" id="WP_006004227.1">
    <property type="nucleotide sequence ID" value="NZ_BAET01000008.1"/>
</dbReference>
<dbReference type="PROSITE" id="PS51257">
    <property type="entry name" value="PROKAR_LIPOPROTEIN"/>
    <property type="match status" value="1"/>
</dbReference>
<dbReference type="InterPro" id="IPR020009">
    <property type="entry name" value="VolA/Pla-1/cef"/>
</dbReference>
<dbReference type="EMBL" id="BAET01000008">
    <property type="protein sequence ID" value="GAB55302.1"/>
    <property type="molecule type" value="Genomic_DNA"/>
</dbReference>
<dbReference type="AlphaFoldDB" id="H5TAH5"/>